<organism evidence="2 3">
    <name type="scientific">Saguinus oedipus</name>
    <name type="common">Cotton-top tamarin</name>
    <name type="synonym">Oedipomidas oedipus</name>
    <dbReference type="NCBI Taxonomy" id="9490"/>
    <lineage>
        <taxon>Eukaryota</taxon>
        <taxon>Metazoa</taxon>
        <taxon>Chordata</taxon>
        <taxon>Craniata</taxon>
        <taxon>Vertebrata</taxon>
        <taxon>Euteleostomi</taxon>
        <taxon>Mammalia</taxon>
        <taxon>Eutheria</taxon>
        <taxon>Euarchontoglires</taxon>
        <taxon>Primates</taxon>
        <taxon>Haplorrhini</taxon>
        <taxon>Platyrrhini</taxon>
        <taxon>Cebidae</taxon>
        <taxon>Callitrichinae</taxon>
        <taxon>Saguinus</taxon>
    </lineage>
</organism>
<dbReference type="Proteomes" id="UP001266305">
    <property type="component" value="Unassembled WGS sequence"/>
</dbReference>
<accession>A0ABQ9V817</accession>
<protein>
    <submittedName>
        <fullName evidence="2">Uncharacterized protein</fullName>
    </submittedName>
</protein>
<keyword evidence="3" id="KW-1185">Reference proteome</keyword>
<evidence type="ECO:0000313" key="3">
    <source>
        <dbReference type="Proteomes" id="UP001266305"/>
    </source>
</evidence>
<sequence length="117" mass="12666">MNGQPAKAPTSAERSRSAWNTLYPNASPKRDQLRVTSEFYEVEVAPDPTALEPAQLDLGASEGRDLQHIVDQKTTKGPIKGTPQSNGQMPQAAHSVSAVLQEAQTRAETWKVRPASS</sequence>
<comment type="caution">
    <text evidence="2">The sequence shown here is derived from an EMBL/GenBank/DDBJ whole genome shotgun (WGS) entry which is preliminary data.</text>
</comment>
<dbReference type="EMBL" id="JASSZA010000007">
    <property type="protein sequence ID" value="KAK2105210.1"/>
    <property type="molecule type" value="Genomic_DNA"/>
</dbReference>
<feature type="region of interest" description="Disordered" evidence="1">
    <location>
        <begin position="73"/>
        <end position="99"/>
    </location>
</feature>
<evidence type="ECO:0000256" key="1">
    <source>
        <dbReference type="SAM" id="MobiDB-lite"/>
    </source>
</evidence>
<name>A0ABQ9V817_SAGOE</name>
<proteinExistence type="predicted"/>
<gene>
    <name evidence="2" type="ORF">P7K49_014724</name>
</gene>
<reference evidence="2 3" key="1">
    <citation type="submission" date="2023-05" db="EMBL/GenBank/DDBJ databases">
        <title>B98-5 Cell Line De Novo Hybrid Assembly: An Optical Mapping Approach.</title>
        <authorList>
            <person name="Kananen K."/>
            <person name="Auerbach J.A."/>
            <person name="Kautto E."/>
            <person name="Blachly J.S."/>
        </authorList>
    </citation>
    <scope>NUCLEOTIDE SEQUENCE [LARGE SCALE GENOMIC DNA]</scope>
    <source>
        <strain evidence="2">B95-8</strain>
        <tissue evidence="2">Cell line</tissue>
    </source>
</reference>
<evidence type="ECO:0000313" key="2">
    <source>
        <dbReference type="EMBL" id="KAK2105210.1"/>
    </source>
</evidence>
<feature type="region of interest" description="Disordered" evidence="1">
    <location>
        <begin position="1"/>
        <end position="30"/>
    </location>
</feature>